<organism evidence="1 2">
    <name type="scientific">Pleuronectes platessa</name>
    <name type="common">European plaice</name>
    <dbReference type="NCBI Taxonomy" id="8262"/>
    <lineage>
        <taxon>Eukaryota</taxon>
        <taxon>Metazoa</taxon>
        <taxon>Chordata</taxon>
        <taxon>Craniata</taxon>
        <taxon>Vertebrata</taxon>
        <taxon>Euteleostomi</taxon>
        <taxon>Actinopterygii</taxon>
        <taxon>Neopterygii</taxon>
        <taxon>Teleostei</taxon>
        <taxon>Neoteleostei</taxon>
        <taxon>Acanthomorphata</taxon>
        <taxon>Carangaria</taxon>
        <taxon>Pleuronectiformes</taxon>
        <taxon>Pleuronectoidei</taxon>
        <taxon>Pleuronectidae</taxon>
        <taxon>Pleuronectes</taxon>
    </lineage>
</organism>
<gene>
    <name evidence="1" type="ORF">PLEPLA_LOCUS33166</name>
</gene>
<dbReference type="Proteomes" id="UP001153269">
    <property type="component" value="Unassembled WGS sequence"/>
</dbReference>
<name>A0A9N7V9N4_PLEPL</name>
<accession>A0A9N7V9N4</accession>
<proteinExistence type="predicted"/>
<keyword evidence="2" id="KW-1185">Reference proteome</keyword>
<evidence type="ECO:0000313" key="2">
    <source>
        <dbReference type="Proteomes" id="UP001153269"/>
    </source>
</evidence>
<reference evidence="1" key="1">
    <citation type="submission" date="2020-03" db="EMBL/GenBank/DDBJ databases">
        <authorList>
            <person name="Weist P."/>
        </authorList>
    </citation>
    <scope>NUCLEOTIDE SEQUENCE</scope>
</reference>
<protein>
    <submittedName>
        <fullName evidence="1">Uncharacterized protein</fullName>
    </submittedName>
</protein>
<dbReference type="EMBL" id="CADEAL010003668">
    <property type="protein sequence ID" value="CAB1445435.1"/>
    <property type="molecule type" value="Genomic_DNA"/>
</dbReference>
<sequence>MEVVRASRAMHKQPSPLRVLMYVNRILLHIDCTYGLQSPADLKVCLETTAVIVIYYREAKECKDGLLVPVPIKKSLYKLLMSSSHFSLSVLRLIPPPSFFKPSIIHYA</sequence>
<comment type="caution">
    <text evidence="1">The sequence shown here is derived from an EMBL/GenBank/DDBJ whole genome shotgun (WGS) entry which is preliminary data.</text>
</comment>
<evidence type="ECO:0000313" key="1">
    <source>
        <dbReference type="EMBL" id="CAB1445435.1"/>
    </source>
</evidence>
<dbReference type="AlphaFoldDB" id="A0A9N7V9N4"/>